<dbReference type="Proteomes" id="UP000228900">
    <property type="component" value="Unassembled WGS sequence"/>
</dbReference>
<sequence length="64" mass="7581">MANPKLNSTEIQERLNNIEAIYQDYIKKIDVIRGQEKDILASFIKKMEAKKIDEIRHSIQTDYK</sequence>
<reference evidence="2" key="1">
    <citation type="submission" date="2017-09" db="EMBL/GenBank/DDBJ databases">
        <title>Depth-based differentiation of microbial function through sediment-hosted aquifers and enrichment of novel symbionts in the deep terrestrial subsurface.</title>
        <authorList>
            <person name="Probst A.J."/>
            <person name="Ladd B."/>
            <person name="Jarett J.K."/>
            <person name="Geller-Mcgrath D.E."/>
            <person name="Sieber C.M.K."/>
            <person name="Emerson J.B."/>
            <person name="Anantharaman K."/>
            <person name="Thomas B.C."/>
            <person name="Malmstrom R."/>
            <person name="Stieglmeier M."/>
            <person name="Klingl A."/>
            <person name="Woyke T."/>
            <person name="Ryan C.M."/>
            <person name="Banfield J.F."/>
        </authorList>
    </citation>
    <scope>NUCLEOTIDE SEQUENCE [LARGE SCALE GENOMIC DNA]</scope>
</reference>
<comment type="caution">
    <text evidence="1">The sequence shown here is derived from an EMBL/GenBank/DDBJ whole genome shotgun (WGS) entry which is preliminary data.</text>
</comment>
<evidence type="ECO:0000313" key="2">
    <source>
        <dbReference type="Proteomes" id="UP000228900"/>
    </source>
</evidence>
<dbReference type="EMBL" id="PFAQ01000033">
    <property type="protein sequence ID" value="PIT94841.1"/>
    <property type="molecule type" value="Genomic_DNA"/>
</dbReference>
<protein>
    <submittedName>
        <fullName evidence="1">Uncharacterized protein</fullName>
    </submittedName>
</protein>
<dbReference type="AlphaFoldDB" id="A0A2M6WPV3"/>
<accession>A0A2M6WPV3</accession>
<proteinExistence type="predicted"/>
<evidence type="ECO:0000313" key="1">
    <source>
        <dbReference type="EMBL" id="PIT94841.1"/>
    </source>
</evidence>
<name>A0A2M6WPV3_9BACT</name>
<organism evidence="1 2">
    <name type="scientific">Candidatus Falkowbacteria bacterium CG10_big_fil_rev_8_21_14_0_10_39_9</name>
    <dbReference type="NCBI Taxonomy" id="1974566"/>
    <lineage>
        <taxon>Bacteria</taxon>
        <taxon>Candidatus Falkowiibacteriota</taxon>
    </lineage>
</organism>
<gene>
    <name evidence="1" type="ORF">COT98_01925</name>
</gene>